<comment type="caution">
    <text evidence="1">The sequence shown here is derived from an EMBL/GenBank/DDBJ whole genome shotgun (WGS) entry which is preliminary data.</text>
</comment>
<organism evidence="1 2">
    <name type="scientific">Thermoproteus sp. AZ2</name>
    <dbReference type="NCBI Taxonomy" id="1609232"/>
    <lineage>
        <taxon>Archaea</taxon>
        <taxon>Thermoproteota</taxon>
        <taxon>Thermoprotei</taxon>
        <taxon>Thermoproteales</taxon>
        <taxon>Thermoproteaceae</taxon>
        <taxon>Thermoproteus</taxon>
    </lineage>
</organism>
<proteinExistence type="predicted"/>
<gene>
    <name evidence="1" type="ORF">TU35_008095</name>
</gene>
<accession>A0ACC6V2B6</accession>
<reference evidence="1" key="1">
    <citation type="submission" date="2024-07" db="EMBL/GenBank/DDBJ databases">
        <title>Metagenome and Metagenome-Assembled Genomes of Archaea from a hot spring from the geothermal field of Los Azufres, Mexico.</title>
        <authorList>
            <person name="Marin-Paredes R."/>
            <person name="Martinez-Romero E."/>
            <person name="Servin-Garciduenas L.E."/>
        </authorList>
    </citation>
    <scope>NUCLEOTIDE SEQUENCE</scope>
</reference>
<name>A0ACC6V2B6_9CREN</name>
<dbReference type="EMBL" id="JZWT02000023">
    <property type="protein sequence ID" value="MFB6491177.1"/>
    <property type="molecule type" value="Genomic_DNA"/>
</dbReference>
<sequence>MRCPYCNSEDVIDVDGEYVCRSCGSVIGPVLYAPRLKIEDVRPLLRRTAASILLASLNEEARGLGPKVSVEERIRRYVEEVAEALGVPEAAKKALELYGVIGKRRIQGKNPRVVAGALLYIAVNEYRLSIDKAAIANRLGVSKLSIRDTATRLRKYVRRGVEYAN</sequence>
<dbReference type="Proteomes" id="UP000033636">
    <property type="component" value="Unassembled WGS sequence"/>
</dbReference>
<evidence type="ECO:0000313" key="1">
    <source>
        <dbReference type="EMBL" id="MFB6491177.1"/>
    </source>
</evidence>
<protein>
    <submittedName>
        <fullName evidence="1">TFIIB-type zinc ribbon-containing protein</fullName>
    </submittedName>
</protein>
<evidence type="ECO:0000313" key="2">
    <source>
        <dbReference type="Proteomes" id="UP000033636"/>
    </source>
</evidence>